<evidence type="ECO:0000313" key="2">
    <source>
        <dbReference type="EMBL" id="MFC4016038.1"/>
    </source>
</evidence>
<dbReference type="Proteomes" id="UP001595851">
    <property type="component" value="Unassembled WGS sequence"/>
</dbReference>
<organism evidence="2 3">
    <name type="scientific">Nonomuraea purpurea</name>
    <dbReference type="NCBI Taxonomy" id="1849276"/>
    <lineage>
        <taxon>Bacteria</taxon>
        <taxon>Bacillati</taxon>
        <taxon>Actinomycetota</taxon>
        <taxon>Actinomycetes</taxon>
        <taxon>Streptosporangiales</taxon>
        <taxon>Streptosporangiaceae</taxon>
        <taxon>Nonomuraea</taxon>
    </lineage>
</organism>
<proteinExistence type="predicted"/>
<dbReference type="RefSeq" id="WP_379535834.1">
    <property type="nucleotide sequence ID" value="NZ_JBHSBI010000055.1"/>
</dbReference>
<comment type="caution">
    <text evidence="2">The sequence shown here is derived from an EMBL/GenBank/DDBJ whole genome shotgun (WGS) entry which is preliminary data.</text>
</comment>
<name>A0ABV8GPW9_9ACTN</name>
<accession>A0ABV8GPW9</accession>
<keyword evidence="3" id="KW-1185">Reference proteome</keyword>
<evidence type="ECO:0000256" key="1">
    <source>
        <dbReference type="SAM" id="Phobius"/>
    </source>
</evidence>
<keyword evidence="1" id="KW-0472">Membrane</keyword>
<keyword evidence="1" id="KW-1133">Transmembrane helix</keyword>
<protein>
    <recommendedName>
        <fullName evidence="4">LPXTG cell wall anchor domain-containing protein</fullName>
    </recommendedName>
</protein>
<feature type="transmembrane region" description="Helical" evidence="1">
    <location>
        <begin position="50"/>
        <end position="68"/>
    </location>
</feature>
<dbReference type="EMBL" id="JBHSBI010000055">
    <property type="protein sequence ID" value="MFC4016038.1"/>
    <property type="molecule type" value="Genomic_DNA"/>
</dbReference>
<gene>
    <name evidence="2" type="ORF">ACFOY2_53125</name>
</gene>
<sequence>MRWRRVARTVAGTLLILPGLLWILQGADVVRIDPILCVADCQPITGGSPGWLATGVAAVAVGLVLMGVRRRPRRGGGDSGLEPPMDGR</sequence>
<reference evidence="3" key="1">
    <citation type="journal article" date="2019" name="Int. J. Syst. Evol. Microbiol.">
        <title>The Global Catalogue of Microorganisms (GCM) 10K type strain sequencing project: providing services to taxonomists for standard genome sequencing and annotation.</title>
        <authorList>
            <consortium name="The Broad Institute Genomics Platform"/>
            <consortium name="The Broad Institute Genome Sequencing Center for Infectious Disease"/>
            <person name="Wu L."/>
            <person name="Ma J."/>
        </authorList>
    </citation>
    <scope>NUCLEOTIDE SEQUENCE [LARGE SCALE GENOMIC DNA]</scope>
    <source>
        <strain evidence="3">TBRC 1276</strain>
    </source>
</reference>
<evidence type="ECO:0000313" key="3">
    <source>
        <dbReference type="Proteomes" id="UP001595851"/>
    </source>
</evidence>
<evidence type="ECO:0008006" key="4">
    <source>
        <dbReference type="Google" id="ProtNLM"/>
    </source>
</evidence>
<keyword evidence="1" id="KW-0812">Transmembrane</keyword>